<evidence type="ECO:0000256" key="1">
    <source>
        <dbReference type="ARBA" id="ARBA00004167"/>
    </source>
</evidence>
<keyword evidence="5" id="KW-0472">Membrane</keyword>
<evidence type="ECO:0000259" key="7">
    <source>
        <dbReference type="Pfam" id="PF01145"/>
    </source>
</evidence>
<evidence type="ECO:0000256" key="6">
    <source>
        <dbReference type="SAM" id="Coils"/>
    </source>
</evidence>
<evidence type="ECO:0000256" key="3">
    <source>
        <dbReference type="ARBA" id="ARBA00007161"/>
    </source>
</evidence>
<feature type="domain" description="Band 7" evidence="7">
    <location>
        <begin position="26"/>
        <end position="216"/>
    </location>
</feature>
<dbReference type="SUPFAM" id="SSF117892">
    <property type="entry name" value="Band 7/SPFH domain"/>
    <property type="match status" value="1"/>
</dbReference>
<dbReference type="AlphaFoldDB" id="A0A2U2BD29"/>
<comment type="similarity">
    <text evidence="3">Belongs to the band 7/mec-2 family. Flotillin subfamily.</text>
</comment>
<feature type="coiled-coil region" evidence="6">
    <location>
        <begin position="203"/>
        <end position="340"/>
    </location>
</feature>
<gene>
    <name evidence="8" type="ORF">DDZ16_00165</name>
</gene>
<dbReference type="PANTHER" id="PTHR13806">
    <property type="entry name" value="FLOTILLIN-RELATED"/>
    <property type="match status" value="1"/>
</dbReference>
<dbReference type="OrthoDB" id="9786220at2"/>
<dbReference type="CDD" id="cd03399">
    <property type="entry name" value="SPFH_flotillin"/>
    <property type="match status" value="1"/>
</dbReference>
<dbReference type="InterPro" id="IPR001107">
    <property type="entry name" value="Band_7"/>
</dbReference>
<dbReference type="Gene3D" id="3.30.479.30">
    <property type="entry name" value="Band 7 domain"/>
    <property type="match status" value="1"/>
</dbReference>
<reference evidence="8 9" key="1">
    <citation type="submission" date="2018-05" db="EMBL/GenBank/DDBJ databases">
        <title>Marinilabilia rubrum sp. nov., isolated from saltern sediment.</title>
        <authorList>
            <person name="Zhang R."/>
        </authorList>
    </citation>
    <scope>NUCLEOTIDE SEQUENCE [LARGE SCALE GENOMIC DNA]</scope>
    <source>
        <strain evidence="8 9">WTE16</strain>
    </source>
</reference>
<dbReference type="PANTHER" id="PTHR13806:SF31">
    <property type="entry name" value="FLOTILLIN-LIKE PROTEIN 1-RELATED"/>
    <property type="match status" value="1"/>
</dbReference>
<keyword evidence="9" id="KW-1185">Reference proteome</keyword>
<accession>A0A2U2BD29</accession>
<protein>
    <recommendedName>
        <fullName evidence="7">Band 7 domain-containing protein</fullName>
    </recommendedName>
</protein>
<comment type="subcellular location">
    <subcellularLocation>
        <location evidence="2">Cell membrane</location>
    </subcellularLocation>
    <subcellularLocation>
        <location evidence="1">Membrane</location>
        <topology evidence="1">Single-pass membrane protein</topology>
    </subcellularLocation>
</comment>
<keyword evidence="6" id="KW-0175">Coiled coil</keyword>
<dbReference type="Pfam" id="PF01145">
    <property type="entry name" value="Band_7"/>
    <property type="match status" value="1"/>
</dbReference>
<sequence>MIVFVSVFFGLIIVTLLIQVISNMRIVGGNELGIISGVSGKKGFQMISGGRMFTIPLLHKFAKMDLTPHTIEVVVDSAIADGVVPLNVKATVSFAIASNQAGRSLAATRILHMVDNPEELKQVASNIIEGHLRDSIATMTPVQVMQDKDTLVAKMINVCKSDLENIGLEITTMNIADVDDHRLKGVEEPDLYIALLKRVQTVNAETKARQAKAESKASAVEQEEARKAEVKVRNIENQYEQLVAETRVRVMEEKQKEKVGVEKVVQDIKARVAALQSEIEAESQKVEMLKQKYQAEIVTPAFAEKERMILQAKQKMASVIGKAEGEIEELKETIDILRKNPEMGNQIYLIENFSTLIKPFAETLNFFPSKNISVITGVDGKHEPISAIHPNAVDEMKNNLIGGAMSEVLNHRNNSKKDSQTD</sequence>
<dbReference type="InterPro" id="IPR027705">
    <property type="entry name" value="Flotillin_fam"/>
</dbReference>
<dbReference type="InterPro" id="IPR036013">
    <property type="entry name" value="Band_7/SPFH_dom_sf"/>
</dbReference>
<organism evidence="8 9">
    <name type="scientific">Marinilabilia rubra</name>
    <dbReference type="NCBI Taxonomy" id="2162893"/>
    <lineage>
        <taxon>Bacteria</taxon>
        <taxon>Pseudomonadati</taxon>
        <taxon>Bacteroidota</taxon>
        <taxon>Bacteroidia</taxon>
        <taxon>Marinilabiliales</taxon>
        <taxon>Marinilabiliaceae</taxon>
        <taxon>Marinilabilia</taxon>
    </lineage>
</organism>
<evidence type="ECO:0000256" key="4">
    <source>
        <dbReference type="ARBA" id="ARBA00022475"/>
    </source>
</evidence>
<proteinExistence type="inferred from homology"/>
<dbReference type="EMBL" id="QEWP01000001">
    <property type="protein sequence ID" value="PWE00943.1"/>
    <property type="molecule type" value="Genomic_DNA"/>
</dbReference>
<evidence type="ECO:0000256" key="2">
    <source>
        <dbReference type="ARBA" id="ARBA00004236"/>
    </source>
</evidence>
<dbReference type="Proteomes" id="UP000244956">
    <property type="component" value="Unassembled WGS sequence"/>
</dbReference>
<evidence type="ECO:0000313" key="8">
    <source>
        <dbReference type="EMBL" id="PWE00943.1"/>
    </source>
</evidence>
<dbReference type="GO" id="GO:0005886">
    <property type="term" value="C:plasma membrane"/>
    <property type="evidence" value="ECO:0007669"/>
    <property type="project" value="UniProtKB-SubCell"/>
</dbReference>
<evidence type="ECO:0000313" key="9">
    <source>
        <dbReference type="Proteomes" id="UP000244956"/>
    </source>
</evidence>
<evidence type="ECO:0000256" key="5">
    <source>
        <dbReference type="ARBA" id="ARBA00023136"/>
    </source>
</evidence>
<dbReference type="RefSeq" id="WP_109262398.1">
    <property type="nucleotide sequence ID" value="NZ_QEWP01000001.1"/>
</dbReference>
<comment type="caution">
    <text evidence="8">The sequence shown here is derived from an EMBL/GenBank/DDBJ whole genome shotgun (WGS) entry which is preliminary data.</text>
</comment>
<keyword evidence="4" id="KW-1003">Cell membrane</keyword>
<name>A0A2U2BD29_9BACT</name>